<name>A0AAV4CU83_9GAST</name>
<evidence type="ECO:0000256" key="1">
    <source>
        <dbReference type="ARBA" id="ARBA00004300"/>
    </source>
</evidence>
<organism evidence="8 9">
    <name type="scientific">Plakobranchus ocellatus</name>
    <dbReference type="NCBI Taxonomy" id="259542"/>
    <lineage>
        <taxon>Eukaryota</taxon>
        <taxon>Metazoa</taxon>
        <taxon>Spiralia</taxon>
        <taxon>Lophotrochozoa</taxon>
        <taxon>Mollusca</taxon>
        <taxon>Gastropoda</taxon>
        <taxon>Heterobranchia</taxon>
        <taxon>Euthyneura</taxon>
        <taxon>Panpulmonata</taxon>
        <taxon>Sacoglossa</taxon>
        <taxon>Placobranchoidea</taxon>
        <taxon>Plakobranchidae</taxon>
        <taxon>Plakobranchus</taxon>
    </lineage>
</organism>
<dbReference type="InterPro" id="IPR011992">
    <property type="entry name" value="EF-hand-dom_pair"/>
</dbReference>
<accession>A0AAV4CU83</accession>
<comment type="subcellular location">
    <subcellularLocation>
        <location evidence="1">Cytoplasm</location>
        <location evidence="1">Cytoskeleton</location>
        <location evidence="1">Microtubule organizing center</location>
        <location evidence="1">Centrosome</location>
    </subcellularLocation>
</comment>
<feature type="compositionally biased region" description="Basic and acidic residues" evidence="7">
    <location>
        <begin position="611"/>
        <end position="628"/>
    </location>
</feature>
<keyword evidence="3" id="KW-0597">Phosphoprotein</keyword>
<feature type="compositionally biased region" description="Basic and acidic residues" evidence="7">
    <location>
        <begin position="469"/>
        <end position="481"/>
    </location>
</feature>
<keyword evidence="6" id="KW-0175">Coiled coil</keyword>
<feature type="compositionally biased region" description="Polar residues" evidence="7">
    <location>
        <begin position="584"/>
        <end position="597"/>
    </location>
</feature>
<keyword evidence="5" id="KW-0206">Cytoskeleton</keyword>
<dbReference type="InterPro" id="IPR018247">
    <property type="entry name" value="EF_Hand_1_Ca_BS"/>
</dbReference>
<sequence length="1084" mass="122644">MTFVTVCTQGREVTCDTRQEMMCHCEGTRQGDEEVLSSKPGKRRRQARADHKLMTSEDTYEADGILPTEQDVGLPADDNPAQQQLKDVCAQVGLPDTGTLNLAQFAAVCAHIGLADVTEQEIKDLFFKDSDNDGLISLPELMAGLPQSSPFHASNPPRSRLGLSRQQSLGRAASRSRSRSRTRADRTADASAPPTHYFLSGDFCGVFSAVEHTEDGFAKSVDVIDFWERIGVTHGADVLKALDFNNIGKVKLSDLTADLSEELANASASQHVRSAAILTFQQEVRHLNGHLVLPARSQTSQVSLYLHCPLHCLHSVVILSFQQEVRHLKSAVEQTEAEKKKLRLDLSESTARNALLAREVDDTHAQLDKSWEGKLIDNLGKIKETYWTVERKYQDQVRQLQQELDREREAGAAQAARLRTQLEDVQAAAAKEEIRLAEKVAQEQKEINRLEKEVQDSADKLRSVSKQNEQLKRDLQEKVDQGQESADVPEAYKSALLEKEKQLARRQEDNKRLQDHNDELLAQIEEIRRAQQIPRKNSQGNRSNISRIPVLSRRLSVSSVEASEDEDPASVLSSTRGDRLGQGLSKQQRFAWSTPSLHTDYAEGPSLSKELSQRQTEELLEKDRKERESKFQAQLESLKQKHEEETNKLLQNFEQEKEWLTAEQKIKEETTLAEQARDLQRGAAQQRQELAREHDAEVTQLQRRHQQEVQAFHNRLKEAESSVEGNEKLSHLVQSLEAELATARGELDLLDSQKSRLELQLHQQEVSLRGEFDEQRQNLAERFSRELEQRQISHKQQIDQLFARGAEGLSGKLRDDFLSLVRKHTEEEVGHSQAAILNQLQRDRSGMAAVLEQEKSHFFEEAERQRLALTEKYESQVKALRSELTQLRVQLEAEKQALAVAIAAGDVQGATDSEGQSEEEVMHNLRREMEAELLSELADIKESFESEKRELETQKTLLEEELAELQGHLEAERKKTAEMAALKENLKTLRAEKREVENMAEGMKEKLYQAYQQKGAEQSDVESRIQAAKVEGEQHGLHLGKMEGLAQGKREGYADGFAEGRQKGIEEGLLQVAEQSQSQEKKLE</sequence>
<dbReference type="PANTHER" id="PTHR18905">
    <property type="entry name" value="NINEIN"/>
    <property type="match status" value="1"/>
</dbReference>
<reference evidence="8 9" key="1">
    <citation type="journal article" date="2021" name="Elife">
        <title>Chloroplast acquisition without the gene transfer in kleptoplastic sea slugs, Plakobranchus ocellatus.</title>
        <authorList>
            <person name="Maeda T."/>
            <person name="Takahashi S."/>
            <person name="Yoshida T."/>
            <person name="Shimamura S."/>
            <person name="Takaki Y."/>
            <person name="Nagai Y."/>
            <person name="Toyoda A."/>
            <person name="Suzuki Y."/>
            <person name="Arimoto A."/>
            <person name="Ishii H."/>
            <person name="Satoh N."/>
            <person name="Nishiyama T."/>
            <person name="Hasebe M."/>
            <person name="Maruyama T."/>
            <person name="Minagawa J."/>
            <person name="Obokata J."/>
            <person name="Shigenobu S."/>
        </authorList>
    </citation>
    <scope>NUCLEOTIDE SEQUENCE [LARGE SCALE GENOMIC DNA]</scope>
</reference>
<dbReference type="Proteomes" id="UP000735302">
    <property type="component" value="Unassembled WGS sequence"/>
</dbReference>
<evidence type="ECO:0000256" key="7">
    <source>
        <dbReference type="SAM" id="MobiDB-lite"/>
    </source>
</evidence>
<comment type="caution">
    <text evidence="8">The sequence shown here is derived from an EMBL/GenBank/DDBJ whole genome shotgun (WGS) entry which is preliminary data.</text>
</comment>
<evidence type="ECO:0000313" key="9">
    <source>
        <dbReference type="Proteomes" id="UP000735302"/>
    </source>
</evidence>
<feature type="region of interest" description="Disordered" evidence="7">
    <location>
        <begin position="147"/>
        <end position="193"/>
    </location>
</feature>
<feature type="coiled-coil region" evidence="6">
    <location>
        <begin position="318"/>
        <end position="352"/>
    </location>
</feature>
<evidence type="ECO:0000256" key="2">
    <source>
        <dbReference type="ARBA" id="ARBA00022490"/>
    </source>
</evidence>
<dbReference type="PANTHER" id="PTHR18905:SF13">
    <property type="entry name" value="NON-CENTROSOMAL MICROTUBULE ARRAY"/>
    <property type="match status" value="1"/>
</dbReference>
<dbReference type="AlphaFoldDB" id="A0AAV4CU83"/>
<feature type="region of interest" description="Disordered" evidence="7">
    <location>
        <begin position="678"/>
        <end position="700"/>
    </location>
</feature>
<dbReference type="SUPFAM" id="SSF47473">
    <property type="entry name" value="EF-hand"/>
    <property type="match status" value="1"/>
</dbReference>
<keyword evidence="4" id="KW-0106">Calcium</keyword>
<protein>
    <submittedName>
        <fullName evidence="8">Ninein-like protein</fullName>
    </submittedName>
</protein>
<evidence type="ECO:0000256" key="6">
    <source>
        <dbReference type="SAM" id="Coils"/>
    </source>
</evidence>
<dbReference type="GO" id="GO:0005813">
    <property type="term" value="C:centrosome"/>
    <property type="evidence" value="ECO:0007669"/>
    <property type="project" value="UniProtKB-SubCell"/>
</dbReference>
<evidence type="ECO:0000313" key="8">
    <source>
        <dbReference type="EMBL" id="GFO35452.1"/>
    </source>
</evidence>
<feature type="region of interest" description="Disordered" evidence="7">
    <location>
        <begin position="457"/>
        <end position="488"/>
    </location>
</feature>
<evidence type="ECO:0000256" key="4">
    <source>
        <dbReference type="ARBA" id="ARBA00022837"/>
    </source>
</evidence>
<gene>
    <name evidence="8" type="ORF">PoB_006195700</name>
</gene>
<dbReference type="GO" id="GO:0034454">
    <property type="term" value="P:microtubule anchoring at centrosome"/>
    <property type="evidence" value="ECO:0007669"/>
    <property type="project" value="TreeGrafter"/>
</dbReference>
<feature type="coiled-coil region" evidence="6">
    <location>
        <begin position="870"/>
        <end position="897"/>
    </location>
</feature>
<feature type="non-terminal residue" evidence="8">
    <location>
        <position position="1084"/>
    </location>
</feature>
<evidence type="ECO:0000256" key="5">
    <source>
        <dbReference type="ARBA" id="ARBA00023212"/>
    </source>
</evidence>
<feature type="coiled-coil region" evidence="6">
    <location>
        <begin position="934"/>
        <end position="1006"/>
    </location>
</feature>
<evidence type="ECO:0000256" key="3">
    <source>
        <dbReference type="ARBA" id="ARBA00022553"/>
    </source>
</evidence>
<keyword evidence="2" id="KW-0963">Cytoplasm</keyword>
<proteinExistence type="predicted"/>
<dbReference type="PROSITE" id="PS00018">
    <property type="entry name" value="EF_HAND_1"/>
    <property type="match status" value="1"/>
</dbReference>
<dbReference type="EMBL" id="BLXT01006999">
    <property type="protein sequence ID" value="GFO35452.1"/>
    <property type="molecule type" value="Genomic_DNA"/>
</dbReference>
<keyword evidence="9" id="KW-1185">Reference proteome</keyword>
<feature type="region of interest" description="Disordered" evidence="7">
    <location>
        <begin position="559"/>
        <end position="628"/>
    </location>
</feature>